<accession>A0A0C9XMY3</accession>
<name>A0A0C9XMY3_9AGAM</name>
<reference evidence="2 3" key="1">
    <citation type="submission" date="2014-04" db="EMBL/GenBank/DDBJ databases">
        <authorList>
            <consortium name="DOE Joint Genome Institute"/>
            <person name="Kuo A."/>
            <person name="Kohler A."/>
            <person name="Costa M.D."/>
            <person name="Nagy L.G."/>
            <person name="Floudas D."/>
            <person name="Copeland A."/>
            <person name="Barry K.W."/>
            <person name="Cichocki N."/>
            <person name="Veneault-Fourrey C."/>
            <person name="LaButti K."/>
            <person name="Lindquist E.A."/>
            <person name="Lipzen A."/>
            <person name="Lundell T."/>
            <person name="Morin E."/>
            <person name="Murat C."/>
            <person name="Sun H."/>
            <person name="Tunlid A."/>
            <person name="Henrissat B."/>
            <person name="Grigoriev I.V."/>
            <person name="Hibbett D.S."/>
            <person name="Martin F."/>
            <person name="Nordberg H.P."/>
            <person name="Cantor M.N."/>
            <person name="Hua S.X."/>
        </authorList>
    </citation>
    <scope>NUCLEOTIDE SEQUENCE [LARGE SCALE GENOMIC DNA]</scope>
    <source>
        <strain evidence="2 3">441</strain>
    </source>
</reference>
<protein>
    <submittedName>
        <fullName evidence="2">Uncharacterized protein</fullName>
    </submittedName>
</protein>
<gene>
    <name evidence="2" type="ORF">PISMIDRAFT_378443</name>
</gene>
<feature type="transmembrane region" description="Helical" evidence="1">
    <location>
        <begin position="34"/>
        <end position="54"/>
    </location>
</feature>
<evidence type="ECO:0000256" key="1">
    <source>
        <dbReference type="SAM" id="Phobius"/>
    </source>
</evidence>
<sequence>MRYTCLTSAYHCVLTSTAAQERRRHCACSPHLLYWFSSWVLIQALVRWTFVATLDSHFALCRMRTCFPPVRQYVPYTFTLECLPSRCFLTNINMIMTDRLPSIFL</sequence>
<keyword evidence="1" id="KW-0472">Membrane</keyword>
<organism evidence="2 3">
    <name type="scientific">Pisolithus microcarpus 441</name>
    <dbReference type="NCBI Taxonomy" id="765257"/>
    <lineage>
        <taxon>Eukaryota</taxon>
        <taxon>Fungi</taxon>
        <taxon>Dikarya</taxon>
        <taxon>Basidiomycota</taxon>
        <taxon>Agaricomycotina</taxon>
        <taxon>Agaricomycetes</taxon>
        <taxon>Agaricomycetidae</taxon>
        <taxon>Boletales</taxon>
        <taxon>Sclerodermatineae</taxon>
        <taxon>Pisolithaceae</taxon>
        <taxon>Pisolithus</taxon>
    </lineage>
</organism>
<keyword evidence="1" id="KW-0812">Transmembrane</keyword>
<keyword evidence="1" id="KW-1133">Transmembrane helix</keyword>
<dbReference type="AlphaFoldDB" id="A0A0C9XMY3"/>
<evidence type="ECO:0000313" key="3">
    <source>
        <dbReference type="Proteomes" id="UP000054018"/>
    </source>
</evidence>
<evidence type="ECO:0000313" key="2">
    <source>
        <dbReference type="EMBL" id="KIK13780.1"/>
    </source>
</evidence>
<dbReference type="HOGENOM" id="CLU_2237666_0_0_1"/>
<dbReference type="EMBL" id="KN833975">
    <property type="protein sequence ID" value="KIK13780.1"/>
    <property type="molecule type" value="Genomic_DNA"/>
</dbReference>
<proteinExistence type="predicted"/>
<reference evidence="3" key="2">
    <citation type="submission" date="2015-01" db="EMBL/GenBank/DDBJ databases">
        <title>Evolutionary Origins and Diversification of the Mycorrhizal Mutualists.</title>
        <authorList>
            <consortium name="DOE Joint Genome Institute"/>
            <consortium name="Mycorrhizal Genomics Consortium"/>
            <person name="Kohler A."/>
            <person name="Kuo A."/>
            <person name="Nagy L.G."/>
            <person name="Floudas D."/>
            <person name="Copeland A."/>
            <person name="Barry K.W."/>
            <person name="Cichocki N."/>
            <person name="Veneault-Fourrey C."/>
            <person name="LaButti K."/>
            <person name="Lindquist E.A."/>
            <person name="Lipzen A."/>
            <person name="Lundell T."/>
            <person name="Morin E."/>
            <person name="Murat C."/>
            <person name="Riley R."/>
            <person name="Ohm R."/>
            <person name="Sun H."/>
            <person name="Tunlid A."/>
            <person name="Henrissat B."/>
            <person name="Grigoriev I.V."/>
            <person name="Hibbett D.S."/>
            <person name="Martin F."/>
        </authorList>
    </citation>
    <scope>NUCLEOTIDE SEQUENCE [LARGE SCALE GENOMIC DNA]</scope>
    <source>
        <strain evidence="3">441</strain>
    </source>
</reference>
<dbReference type="Proteomes" id="UP000054018">
    <property type="component" value="Unassembled WGS sequence"/>
</dbReference>
<keyword evidence="3" id="KW-1185">Reference proteome</keyword>